<dbReference type="SMART" id="SM00353">
    <property type="entry name" value="HLH"/>
    <property type="match status" value="1"/>
</dbReference>
<evidence type="ECO:0000256" key="2">
    <source>
        <dbReference type="ARBA" id="ARBA00022481"/>
    </source>
</evidence>
<feature type="region of interest" description="Disordered" evidence="15">
    <location>
        <begin position="582"/>
        <end position="632"/>
    </location>
</feature>
<dbReference type="GO" id="GO:0046983">
    <property type="term" value="F:protein dimerization activity"/>
    <property type="evidence" value="ECO:0007669"/>
    <property type="project" value="InterPro"/>
</dbReference>
<evidence type="ECO:0000256" key="9">
    <source>
        <dbReference type="ARBA" id="ARBA00023125"/>
    </source>
</evidence>
<dbReference type="InterPro" id="IPR001699">
    <property type="entry name" value="TF_T-box"/>
</dbReference>
<feature type="compositionally biased region" description="Polar residues" evidence="15">
    <location>
        <begin position="2775"/>
        <end position="2788"/>
    </location>
</feature>
<feature type="region of interest" description="Disordered" evidence="15">
    <location>
        <begin position="1519"/>
        <end position="1539"/>
    </location>
</feature>
<comment type="subcellular location">
    <subcellularLocation>
        <location evidence="1 14">Nucleus</location>
    </subcellularLocation>
</comment>
<feature type="compositionally biased region" description="Basic and acidic residues" evidence="15">
    <location>
        <begin position="2626"/>
        <end position="2637"/>
    </location>
</feature>
<feature type="compositionally biased region" description="Basic and acidic residues" evidence="15">
    <location>
        <begin position="2360"/>
        <end position="2378"/>
    </location>
</feature>
<dbReference type="STRING" id="8469.M7BQV7"/>
<feature type="compositionally biased region" description="Polar residues" evidence="15">
    <location>
        <begin position="2321"/>
        <end position="2338"/>
    </location>
</feature>
<dbReference type="SUPFAM" id="SSF47459">
    <property type="entry name" value="HLH, helix-loop-helix DNA-binding domain"/>
    <property type="match status" value="1"/>
</dbReference>
<evidence type="ECO:0000256" key="15">
    <source>
        <dbReference type="SAM" id="MobiDB-lite"/>
    </source>
</evidence>
<feature type="compositionally biased region" description="Polar residues" evidence="15">
    <location>
        <begin position="1956"/>
        <end position="1973"/>
    </location>
</feature>
<dbReference type="Pfam" id="PF16059">
    <property type="entry name" value="MGA_dom"/>
    <property type="match status" value="1"/>
</dbReference>
<keyword evidence="9 14" id="KW-0238">DNA-binding</keyword>
<evidence type="ECO:0000256" key="13">
    <source>
        <dbReference type="ARBA" id="ARBA00067820"/>
    </source>
</evidence>
<dbReference type="GO" id="GO:0071339">
    <property type="term" value="C:MLL1 complex"/>
    <property type="evidence" value="ECO:0007669"/>
    <property type="project" value="InterPro"/>
</dbReference>
<feature type="region of interest" description="Disordered" evidence="15">
    <location>
        <begin position="2997"/>
        <end position="3016"/>
    </location>
</feature>
<evidence type="ECO:0000313" key="19">
    <source>
        <dbReference type="Proteomes" id="UP000031443"/>
    </source>
</evidence>
<dbReference type="PROSITE" id="PS50888">
    <property type="entry name" value="BHLH"/>
    <property type="match status" value="1"/>
</dbReference>
<protein>
    <recommendedName>
        <fullName evidence="13">MAX gene-associated protein</fullName>
    </recommendedName>
</protein>
<feature type="compositionally biased region" description="Basic and acidic residues" evidence="15">
    <location>
        <begin position="260"/>
        <end position="281"/>
    </location>
</feature>
<keyword evidence="6" id="KW-0832">Ubl conjugation</keyword>
<keyword evidence="11 14" id="KW-0539">Nucleus</keyword>
<gene>
    <name evidence="18" type="ORF">UY3_03200</name>
</gene>
<dbReference type="Pfam" id="PF00907">
    <property type="entry name" value="T-box"/>
    <property type="match status" value="1"/>
</dbReference>
<name>M7BQV7_CHEMY</name>
<feature type="compositionally biased region" description="Basic and acidic residues" evidence="15">
    <location>
        <begin position="293"/>
        <end position="308"/>
    </location>
</feature>
<keyword evidence="2" id="KW-0488">Methylation</keyword>
<feature type="region of interest" description="Disordered" evidence="15">
    <location>
        <begin position="1285"/>
        <end position="1310"/>
    </location>
</feature>
<dbReference type="InterPro" id="IPR011598">
    <property type="entry name" value="bHLH_dom"/>
</dbReference>
<feature type="region of interest" description="Disordered" evidence="15">
    <location>
        <begin position="402"/>
        <end position="423"/>
    </location>
</feature>
<dbReference type="GO" id="GO:0000981">
    <property type="term" value="F:DNA-binding transcription factor activity, RNA polymerase II-specific"/>
    <property type="evidence" value="ECO:0007669"/>
    <property type="project" value="TreeGrafter"/>
</dbReference>
<dbReference type="InterPro" id="IPR008967">
    <property type="entry name" value="p53-like_TF_DNA-bd_sf"/>
</dbReference>
<feature type="compositionally biased region" description="Low complexity" evidence="15">
    <location>
        <begin position="1289"/>
        <end position="1304"/>
    </location>
</feature>
<evidence type="ECO:0000256" key="12">
    <source>
        <dbReference type="ARBA" id="ARBA00059348"/>
    </source>
</evidence>
<evidence type="ECO:0000256" key="6">
    <source>
        <dbReference type="ARBA" id="ARBA00022843"/>
    </source>
</evidence>
<dbReference type="InterPro" id="IPR032060">
    <property type="entry name" value="MGA_dom"/>
</dbReference>
<feature type="compositionally biased region" description="Basic and acidic residues" evidence="15">
    <location>
        <begin position="2925"/>
        <end position="2942"/>
    </location>
</feature>
<feature type="compositionally biased region" description="Low complexity" evidence="15">
    <location>
        <begin position="1891"/>
        <end position="1904"/>
    </location>
</feature>
<dbReference type="InterPro" id="IPR036638">
    <property type="entry name" value="HLH_DNA-bd_sf"/>
</dbReference>
<feature type="compositionally biased region" description="Polar residues" evidence="15">
    <location>
        <begin position="2247"/>
        <end position="2265"/>
    </location>
</feature>
<evidence type="ECO:0000256" key="10">
    <source>
        <dbReference type="ARBA" id="ARBA00023163"/>
    </source>
</evidence>
<dbReference type="Pfam" id="PF00010">
    <property type="entry name" value="HLH"/>
    <property type="match status" value="1"/>
</dbReference>
<dbReference type="InterPro" id="IPR037935">
    <property type="entry name" value="MAX_gene-associated_bHLHzip"/>
</dbReference>
<dbReference type="CDD" id="cd20195">
    <property type="entry name" value="T-box_MGA-like"/>
    <property type="match status" value="1"/>
</dbReference>
<feature type="region of interest" description="Disordered" evidence="15">
    <location>
        <begin position="1190"/>
        <end position="1214"/>
    </location>
</feature>
<dbReference type="GO" id="GO:0000978">
    <property type="term" value="F:RNA polymerase II cis-regulatory region sequence-specific DNA binding"/>
    <property type="evidence" value="ECO:0007669"/>
    <property type="project" value="InterPro"/>
</dbReference>
<feature type="region of interest" description="Disordered" evidence="15">
    <location>
        <begin position="2902"/>
        <end position="2981"/>
    </location>
</feature>
<dbReference type="Gene3D" id="2.60.40.820">
    <property type="entry name" value="Transcription factor, T-box"/>
    <property type="match status" value="1"/>
</dbReference>
<feature type="region of interest" description="Disordered" evidence="15">
    <location>
        <begin position="1763"/>
        <end position="1794"/>
    </location>
</feature>
<feature type="compositionally biased region" description="Polar residues" evidence="15">
    <location>
        <begin position="2346"/>
        <end position="2359"/>
    </location>
</feature>
<feature type="domain" description="T-box" evidence="16">
    <location>
        <begin position="79"/>
        <end position="260"/>
    </location>
</feature>
<dbReference type="GO" id="GO:0045893">
    <property type="term" value="P:positive regulation of DNA-templated transcription"/>
    <property type="evidence" value="ECO:0007669"/>
    <property type="project" value="InterPro"/>
</dbReference>
<feature type="region of interest" description="Disordered" evidence="15">
    <location>
        <begin position="2169"/>
        <end position="2436"/>
    </location>
</feature>
<dbReference type="PROSITE" id="PS01264">
    <property type="entry name" value="TBOX_2"/>
    <property type="match status" value="1"/>
</dbReference>
<feature type="region of interest" description="Disordered" evidence="15">
    <location>
        <begin position="885"/>
        <end position="907"/>
    </location>
</feature>
<dbReference type="PRINTS" id="PR00937">
    <property type="entry name" value="TBOX"/>
</dbReference>
<keyword evidence="4" id="KW-1017">Isopeptide bond</keyword>
<evidence type="ECO:0000256" key="1">
    <source>
        <dbReference type="ARBA" id="ARBA00004123"/>
    </source>
</evidence>
<feature type="region of interest" description="Disordered" evidence="15">
    <location>
        <begin position="1102"/>
        <end position="1130"/>
    </location>
</feature>
<keyword evidence="7" id="KW-0805">Transcription regulation</keyword>
<feature type="compositionally biased region" description="Polar residues" evidence="15">
    <location>
        <begin position="3083"/>
        <end position="3099"/>
    </location>
</feature>
<feature type="compositionally biased region" description="Basic residues" evidence="15">
    <location>
        <begin position="606"/>
        <end position="617"/>
    </location>
</feature>
<feature type="region of interest" description="Disordered" evidence="15">
    <location>
        <begin position="2614"/>
        <end position="2641"/>
    </location>
</feature>
<keyword evidence="3" id="KW-0678">Repressor</keyword>
<feature type="region of interest" description="Disordered" evidence="15">
    <location>
        <begin position="2763"/>
        <end position="2791"/>
    </location>
</feature>
<feature type="compositionally biased region" description="Basic and acidic residues" evidence="15">
    <location>
        <begin position="2310"/>
        <end position="2320"/>
    </location>
</feature>
<feature type="compositionally biased region" description="Polar residues" evidence="15">
    <location>
        <begin position="587"/>
        <end position="600"/>
    </location>
</feature>
<feature type="region of interest" description="Disordered" evidence="15">
    <location>
        <begin position="3083"/>
        <end position="3112"/>
    </location>
</feature>
<feature type="compositionally biased region" description="Low complexity" evidence="15">
    <location>
        <begin position="1775"/>
        <end position="1790"/>
    </location>
</feature>
<evidence type="ECO:0000256" key="5">
    <source>
        <dbReference type="ARBA" id="ARBA00022553"/>
    </source>
</evidence>
<evidence type="ECO:0000256" key="8">
    <source>
        <dbReference type="ARBA" id="ARBA00023054"/>
    </source>
</evidence>
<dbReference type="Gene3D" id="4.10.280.10">
    <property type="entry name" value="Helix-loop-helix DNA-binding domain"/>
    <property type="match status" value="1"/>
</dbReference>
<comment type="caution">
    <text evidence="14">Lacks conserved residue(s) required for the propagation of feature annotation.</text>
</comment>
<feature type="compositionally biased region" description="Basic and acidic residues" evidence="15">
    <location>
        <begin position="3001"/>
        <end position="3016"/>
    </location>
</feature>
<feature type="region of interest" description="Disordered" evidence="15">
    <location>
        <begin position="1879"/>
        <end position="1904"/>
    </location>
</feature>
<dbReference type="eggNOG" id="KOG3585">
    <property type="taxonomic scope" value="Eukaryota"/>
</dbReference>
<feature type="compositionally biased region" description="Polar residues" evidence="15">
    <location>
        <begin position="2902"/>
        <end position="2920"/>
    </location>
</feature>
<feature type="compositionally biased region" description="Polar residues" evidence="15">
    <location>
        <begin position="2062"/>
        <end position="2071"/>
    </location>
</feature>
<dbReference type="InterPro" id="IPR018186">
    <property type="entry name" value="TF_T-box_CS"/>
</dbReference>
<dbReference type="PROSITE" id="PS50252">
    <property type="entry name" value="TBOX_3"/>
    <property type="match status" value="1"/>
</dbReference>
<feature type="compositionally biased region" description="Basic and acidic residues" evidence="15">
    <location>
        <begin position="2014"/>
        <end position="2041"/>
    </location>
</feature>
<dbReference type="EMBL" id="KB516251">
    <property type="protein sequence ID" value="EMP39604.1"/>
    <property type="molecule type" value="Genomic_DNA"/>
</dbReference>
<feature type="region of interest" description="Disordered" evidence="15">
    <location>
        <begin position="2014"/>
        <end position="2094"/>
    </location>
</feature>
<organism evidence="18 19">
    <name type="scientific">Chelonia mydas</name>
    <name type="common">Green sea-turtle</name>
    <name type="synonym">Chelonia agassizi</name>
    <dbReference type="NCBI Taxonomy" id="8469"/>
    <lineage>
        <taxon>Eukaryota</taxon>
        <taxon>Metazoa</taxon>
        <taxon>Chordata</taxon>
        <taxon>Craniata</taxon>
        <taxon>Vertebrata</taxon>
        <taxon>Euteleostomi</taxon>
        <taxon>Archelosauria</taxon>
        <taxon>Testudinata</taxon>
        <taxon>Testudines</taxon>
        <taxon>Cryptodira</taxon>
        <taxon>Durocryptodira</taxon>
        <taxon>Americhelydia</taxon>
        <taxon>Chelonioidea</taxon>
        <taxon>Cheloniidae</taxon>
        <taxon>Chelonia</taxon>
    </lineage>
</organism>
<dbReference type="PANTHER" id="PTHR11267">
    <property type="entry name" value="T-BOX PROTEIN-RELATED"/>
    <property type="match status" value="1"/>
</dbReference>
<dbReference type="GO" id="GO:0001708">
    <property type="term" value="P:cell fate specification"/>
    <property type="evidence" value="ECO:0007669"/>
    <property type="project" value="TreeGrafter"/>
</dbReference>
<feature type="compositionally biased region" description="Acidic residues" evidence="15">
    <location>
        <begin position="1108"/>
        <end position="1125"/>
    </location>
</feature>
<reference evidence="19" key="1">
    <citation type="journal article" date="2013" name="Nat. Genet.">
        <title>The draft genomes of soft-shell turtle and green sea turtle yield insights into the development and evolution of the turtle-specific body plan.</title>
        <authorList>
            <person name="Wang Z."/>
            <person name="Pascual-Anaya J."/>
            <person name="Zadissa A."/>
            <person name="Li W."/>
            <person name="Niimura Y."/>
            <person name="Huang Z."/>
            <person name="Li C."/>
            <person name="White S."/>
            <person name="Xiong Z."/>
            <person name="Fang D."/>
            <person name="Wang B."/>
            <person name="Ming Y."/>
            <person name="Chen Y."/>
            <person name="Zheng Y."/>
            <person name="Kuraku S."/>
            <person name="Pignatelli M."/>
            <person name="Herrero J."/>
            <person name="Beal K."/>
            <person name="Nozawa M."/>
            <person name="Li Q."/>
            <person name="Wang J."/>
            <person name="Zhang H."/>
            <person name="Yu L."/>
            <person name="Shigenobu S."/>
            <person name="Wang J."/>
            <person name="Liu J."/>
            <person name="Flicek P."/>
            <person name="Searle S."/>
            <person name="Wang J."/>
            <person name="Kuratani S."/>
            <person name="Yin Y."/>
            <person name="Aken B."/>
            <person name="Zhang G."/>
            <person name="Irie N."/>
        </authorList>
    </citation>
    <scope>NUCLEOTIDE SEQUENCE [LARGE SCALE GENOMIC DNA]</scope>
</reference>
<dbReference type="InterPro" id="IPR046360">
    <property type="entry name" value="T-box_DNA-bd"/>
</dbReference>
<keyword evidence="10" id="KW-0804">Transcription</keyword>
<evidence type="ECO:0000256" key="7">
    <source>
        <dbReference type="ARBA" id="ARBA00023015"/>
    </source>
</evidence>
<dbReference type="InterPro" id="IPR036960">
    <property type="entry name" value="T-box_sf"/>
</dbReference>
<comment type="function">
    <text evidence="12">Functions as a dual-specificity transcription factor, regulating the expression of both MAX-network and T-box family target genes. Functions as a repressor or an activator. Binds to 5'-AATTTCACACCTAGGTGTGAAATT-3' core sequence and seems to regulate MYC-MAX target genes. Suppresses transcriptional activation by MYC and inhibits MYC-dependent cell transformation. Function activated by heterodimerization with MAX. This heterodimerization serves the dual function of both generating an E-box-binding heterodimer and simultaneously blocking interaction of a corepressor.</text>
</comment>
<keyword evidence="5" id="KW-0597">Phosphoprotein</keyword>
<dbReference type="FunFam" id="2.60.40.820:FF:000009">
    <property type="entry name" value="MAX gene-associated protein isoform X1"/>
    <property type="match status" value="1"/>
</dbReference>
<feature type="compositionally biased region" description="Acidic residues" evidence="15">
    <location>
        <begin position="2406"/>
        <end position="2429"/>
    </location>
</feature>
<dbReference type="GO" id="GO:0000785">
    <property type="term" value="C:chromatin"/>
    <property type="evidence" value="ECO:0007669"/>
    <property type="project" value="TreeGrafter"/>
</dbReference>
<dbReference type="SMART" id="SM00425">
    <property type="entry name" value="TBOX"/>
    <property type="match status" value="1"/>
</dbReference>
<evidence type="ECO:0000256" key="4">
    <source>
        <dbReference type="ARBA" id="ARBA00022499"/>
    </source>
</evidence>
<dbReference type="SUPFAM" id="SSF49417">
    <property type="entry name" value="p53-like transcription factors"/>
    <property type="match status" value="1"/>
</dbReference>
<proteinExistence type="predicted"/>
<evidence type="ECO:0000256" key="11">
    <source>
        <dbReference type="ARBA" id="ARBA00023242"/>
    </source>
</evidence>
<evidence type="ECO:0000256" key="3">
    <source>
        <dbReference type="ARBA" id="ARBA00022491"/>
    </source>
</evidence>
<evidence type="ECO:0000313" key="18">
    <source>
        <dbReference type="EMBL" id="EMP39604.1"/>
    </source>
</evidence>
<accession>M7BQV7</accession>
<dbReference type="PANTHER" id="PTHR11267:SF32">
    <property type="entry name" value="MAX GENE-ASSOCIATED PROTEIN"/>
    <property type="match status" value="1"/>
</dbReference>
<keyword evidence="8" id="KW-0175">Coiled coil</keyword>
<evidence type="ECO:0000256" key="14">
    <source>
        <dbReference type="PROSITE-ProRule" id="PRU00201"/>
    </source>
</evidence>
<feature type="region of interest" description="Disordered" evidence="15">
    <location>
        <begin position="260"/>
        <end position="319"/>
    </location>
</feature>
<dbReference type="CDD" id="cd18911">
    <property type="entry name" value="bHLHzip_MGA"/>
    <property type="match status" value="1"/>
</dbReference>
<keyword evidence="19" id="KW-1185">Reference proteome</keyword>
<feature type="compositionally biased region" description="Basic and acidic residues" evidence="15">
    <location>
        <begin position="2282"/>
        <end position="2300"/>
    </location>
</feature>
<evidence type="ECO:0000259" key="17">
    <source>
        <dbReference type="PROSITE" id="PS50888"/>
    </source>
</evidence>
<feature type="region of interest" description="Disordered" evidence="15">
    <location>
        <begin position="1954"/>
        <end position="1973"/>
    </location>
</feature>
<feature type="compositionally biased region" description="Acidic residues" evidence="15">
    <location>
        <begin position="406"/>
        <end position="415"/>
    </location>
</feature>
<feature type="domain" description="BHLH" evidence="17">
    <location>
        <begin position="2656"/>
        <end position="2707"/>
    </location>
</feature>
<dbReference type="Proteomes" id="UP000031443">
    <property type="component" value="Unassembled WGS sequence"/>
</dbReference>
<evidence type="ECO:0000259" key="16">
    <source>
        <dbReference type="PROSITE" id="PS50252"/>
    </source>
</evidence>
<sequence length="3310" mass="361444">MEKQQIVLGNRDSGTVSGAAPAFFVILKQQQGNGKADQGILVANRDACTLTSSVPTPVKSKVKTCLPADCTSGSITVTLDNNSMWNEFYHRSTEMILTKQGRRMFPYCRYWITGLDSNLKYILVMDISPVDNHRYKWNGRWWEPSGKAEPHVLGRVFIHPESPSTGQYWMHQPVSFYKLKLTNNTLDQEGHIILHSMHRYLPRLHLVPADKATEVIQLNGPDVHTFTFPQTEFFAVTAYQNIQITQLKIDYNPFAKGFRDDGLNSRPQRDLKQNSSSEHEGGSVSSSPSNRGRHTETDGLESQQRDLDSSFSGQNPSDIDLEKESFNAERDFLDFLDADLPLSDMPRLKQEVSESPIASSYESSSRVASPLDPNGHFNVVIKEEPVDDYDYGSSVCVEGITVKQEDTDEETDEYSNSDNDPILEKQLRKHSEMDRKDAGIRSTKRMLANPSGVAKAKMLKLDSGKMPVVYLEPCAVTKSTVKISELPQTMLSSCKKDKSPVSAILDSLPICFENHKDSCLHTVMETEEVAVKKQYSGNKVPQKYCSIKEAPWTISKSSSFKLGSSIGGLFSAKDVAGRKKAGVLRNPMSQKGTGTNQNPMSSGPSRRGRPRKLKISKAGRPPKNIGKNAVTSKNASLGSGSILPDVKPDLEDVDGVLFVSFASKEALDIHTVDRVGGEESQNLQTSLLATSDPGCRARICLLEKELLEDLKSLRHKQVIHPSLQEVGLKLNSVDPTMSIDLKYLGVQLPLSYSKNYSLWNYPRINPGCSDAGFPFVSRTGKTNDFTKIKGWRGKFHGASRNEGSGSEGSLKNRSAFCSDKLDEYLENEGKLMETSMGFSSSTSTSPVVYQLPTKSTSYVRTLDSVLKKQSTSTPSTSYTFKPLAVSSASRKMKTQNKQTASKSRVKPSYKPILPSPVVLKQKHSFSVAGEKVTKSLPSSNMANQVDNFMVPALEENMLPKQISLRQAHQQQQATRPPGLSKSQVKLMDLEDCALWDGKPRTYITEERADISLATLLTAQASLKNKPIHKIIRRRAPPCNNDFCRLGCVCASLALEKRQPTHCRRPDCMFGCTCLKRRVLVVKGGSKHKKILKKAVRGSLVFYGPQGEEQQEEEELEEEGDGEDDELKQKDRRRRKKVEYTICDTEPEQPIRNCPLWIKVEGEIDPEPIYIPTPSVIEPVKPLVLPTPELLPSSKNKSSNGVKPGRVYTPKPNPVIRDEDKDPVYLYFERMMTCARVRAYECKREEKKQQKDPYICNSNNCTRKEHDPEHQTLKKELCEMEKDTDKSGEESWWSSRSEGESSSTSYVRHTTPGGPTKLIEIISDCNWEEDRNKILSILSQHINSNMPQSLKVGSFIIELASEHKSRDEKNPPVYSSRVKISMPSCQDKGEKPEMPVLETPDSAVSSCKISENIKFLRADTLDKLQEKLQGGKGLPFYTGLSPAGKLVAYKRKANLSPSGLIQVNGKSYPQAKLLLGLMGALHPANRLAAYITGRLRPTVLDLSTLSTVISKVASNAKAAASGTPSVQVPTTSTPQTTFSISTTSAPTVTTLKAHVPAQRQIAARPSPGGVFTQFVMSKVGALQQKIPGVSTPQPLTGPQKFNVRPTPVMVVTPVVPSRSSPVYCTVSSPITAATTTSPVTLESVTTVASSTVTTTGHTRANESTHSPPGIAITGAPGTSETSACTAVSPTTPTATVNITKATGMTTPVATISFPKSVVTTPTINHPVLTTTSSPVVVTTTTVTSMVTTPTSSVGSVPIILSGINTSPSLNPRPEDGSSQTTTASTQGLSSGTEKRVGPRLLLIPVHQGSPALRPLHNMQLAQGHRMILQPLRSPGGVNLFRHPNGQIIQLVPLHQLRAAGTQSNIQPVMFRNPGSVVGIRLPGPSKPPETPVSPTSSISVPSVSPVKNPAVQTVGSKSAPTANLVTQASSILPSVPSFVSQAGTLTLRISPPGASSIAGQTGSESKITCSSGGQPTNAASLIPLQSGSFALLQLPGQKSVPNSILHHVASLQIKKDSQNVSQKDESSPTKQQEPEKSSHSEDVEVMESEVTVSDSKQEENELPANQSNSTDESAADVIISDRNSTVSEMAEKDPEMLEDYSDDIPTFQHDVSADVISSDHSYISEKPISEKNKVITEKKGDSVHSEEVLEEVSDNSETISELLGQAVVAPANTVYPESPREQEETAMLKSHVEEYTSTVQAESPDTEQEGNAEPQKKGEEKGNAAQSQSPQEKQEIYAQLESKDEQQEGTQPLQNQKELQDSSAQSEVKRKECEDSIETENIMEERENKSEIIYTKEHDNNSGEMLVESTDECKRNLDVQEKLNSPNQEQGTTGFQKASENAKDNSIHVNSSWNTISSKTTDLDNKSNSERENKVEKSVKGYILTPEQRSQEPKHHKKGYTPTVDITIDDVEEEEEDDDEKTDDSADEMLDGASDFQSEEEVDVEKLVIYCGYVTETLSLADNSENIENNGDLEGLLTKNELGGEGVCKVIVGGFWYCYPYFYADAAAVALPSELGSWRAAAAGQEPSGEGRAATSSSAEVRMAWYGIATLTSVLLPAELGPQSAAATIQLPSIEDSSAENDCEYSENDEPVDIETVEELSEKINIARLKATASSIGSSKQKHRIHNPSDEKVADKSTKKPQFWNRKQKNEAEAFAHYRQTHTANERRRRNEMRDLFEKLKRALGLHSLPKVSKCYILKQAYEEIQGLTDQADKLIGQKNLLTRKQDILIRKVSTLSGKTEEVVLKKLEYIYAKQKAVEAQKKRKQVEPEELVVSTKPSRQQEESSTSSKELEQMIVTNRRGKPLILARKGGQVAVETTSSPITLTTASLVMTPQGQVLTLKSPLMPGQVATVPSTLLQAELKPQVASNTVTTQPESEDSFMMPKIVNVTSLAAEGGVNLNLNRNKNSHVTPGAGAQTSEPSLKVGPHESRRNEDILSEEKNKASPGDSCGDGRSATGPTQIFLENKDNSFPQIRNVPSVKDSSESFAKKSCIGEFLGSQGRRKETDQGRERLKPKDSPFRKLQVKDLKDSRIEMELRKVASAIEEAELDPSELLGSIEESDDTDETLTSLLNEIAFLNQQLNDDTSGMSELPSTLSSDFSPEDSETRRGTASELTTAAGASFQFGHLGSSFKGLSEVRESSGSISPLLLHLEDDDLTDGERNSAEPSSQADILKIVIGSEMKDPLANLSVTGGGSGKTLDPLAEISVSPPILQMKTNLEAGNTDTLWRPMPKLAPLGLKVANLPLDSEGQSTKVMPVLAPVVAKLAPVGLKTKLPATDLEGQDSKIMPTLASVVAKLNSIGTLPSNSAGK</sequence>
<dbReference type="FunFam" id="4.10.280.10:FF:000040">
    <property type="entry name" value="MAX gene-associated protein isoform X1"/>
    <property type="match status" value="1"/>
</dbReference>